<evidence type="ECO:0000256" key="16">
    <source>
        <dbReference type="ARBA" id="ARBA00023004"/>
    </source>
</evidence>
<evidence type="ECO:0000313" key="25">
    <source>
        <dbReference type="Proteomes" id="UP000292120"/>
    </source>
</evidence>
<keyword evidence="15 19" id="KW-0560">Oxidoreductase</keyword>
<name>A0A4Q9H2Y7_9BURK</name>
<dbReference type="InterPro" id="IPR008168">
    <property type="entry name" value="Cyt_C_IC"/>
</dbReference>
<comment type="function">
    <text evidence="19">C-type cytochrome. Part of the cbb3-type cytochrome c oxidase complex.</text>
</comment>
<dbReference type="InterPro" id="IPR004678">
    <property type="entry name" value="Cyt_c_oxidase_cbb3_su3"/>
</dbReference>
<keyword evidence="14 22" id="KW-1133">Transmembrane helix</keyword>
<reference evidence="24 25" key="1">
    <citation type="submission" date="2019-02" db="EMBL/GenBank/DDBJ databases">
        <title>Aquabacterium sp. strain KMB7.</title>
        <authorList>
            <person name="Chen W.-M."/>
        </authorList>
    </citation>
    <scope>NUCLEOTIDE SEQUENCE [LARGE SCALE GENOMIC DNA]</scope>
    <source>
        <strain evidence="24 25">KMB7</strain>
    </source>
</reference>
<dbReference type="PRINTS" id="PR00605">
    <property type="entry name" value="CYTCHROMECIC"/>
</dbReference>
<accession>A0A4Q9H2Y7</accession>
<evidence type="ECO:0000256" key="17">
    <source>
        <dbReference type="ARBA" id="ARBA00023065"/>
    </source>
</evidence>
<evidence type="ECO:0000256" key="19">
    <source>
        <dbReference type="PIRNR" id="PIRNR000006"/>
    </source>
</evidence>
<evidence type="ECO:0000256" key="3">
    <source>
        <dbReference type="ARBA" id="ARBA00006113"/>
    </source>
</evidence>
<gene>
    <name evidence="24" type="primary">ccoP</name>
    <name evidence="24" type="ORF">EYS42_13890</name>
</gene>
<keyword evidence="4 19" id="KW-0813">Transport</keyword>
<protein>
    <recommendedName>
        <fullName evidence="19">Cbb3-type cytochrome c oxidase subunit</fullName>
    </recommendedName>
</protein>
<keyword evidence="8 19" id="KW-0679">Respiratory chain</keyword>
<dbReference type="PANTHER" id="PTHR33751">
    <property type="entry name" value="CBB3-TYPE CYTOCHROME C OXIDASE SUBUNIT FIXP"/>
    <property type="match status" value="1"/>
</dbReference>
<feature type="binding site" description="covalent" evidence="21">
    <location>
        <position position="236"/>
    </location>
    <ligand>
        <name>heme c</name>
        <dbReference type="ChEBI" id="CHEBI:61717"/>
        <label>2</label>
    </ligand>
</feature>
<keyword evidence="11" id="KW-0677">Repeat</keyword>
<feature type="binding site" description="covalent" evidence="21">
    <location>
        <position position="149"/>
    </location>
    <ligand>
        <name>heme c</name>
        <dbReference type="ChEBI" id="CHEBI:61717"/>
        <label>1</label>
    </ligand>
</feature>
<dbReference type="EMBL" id="SIXI01000006">
    <property type="protein sequence ID" value="TBO28705.1"/>
    <property type="molecule type" value="Genomic_DNA"/>
</dbReference>
<dbReference type="InterPro" id="IPR032858">
    <property type="entry name" value="CcoP_N"/>
</dbReference>
<evidence type="ECO:0000256" key="11">
    <source>
        <dbReference type="ARBA" id="ARBA00022737"/>
    </source>
</evidence>
<evidence type="ECO:0000256" key="15">
    <source>
        <dbReference type="ARBA" id="ARBA00023002"/>
    </source>
</evidence>
<keyword evidence="5 19" id="KW-1003">Cell membrane</keyword>
<evidence type="ECO:0000259" key="23">
    <source>
        <dbReference type="PROSITE" id="PS51007"/>
    </source>
</evidence>
<keyword evidence="16 19" id="KW-0408">Iron</keyword>
<organism evidence="24 25">
    <name type="scientific">Aquabacterium lacunae</name>
    <dbReference type="NCBI Taxonomy" id="2528630"/>
    <lineage>
        <taxon>Bacteria</taxon>
        <taxon>Pseudomonadati</taxon>
        <taxon>Pseudomonadota</taxon>
        <taxon>Betaproteobacteria</taxon>
        <taxon>Burkholderiales</taxon>
        <taxon>Aquabacterium</taxon>
    </lineage>
</organism>
<keyword evidence="25" id="KW-1185">Reference proteome</keyword>
<keyword evidence="12 19" id="KW-0375">Hydrogen ion transport</keyword>
<comment type="cofactor">
    <cofactor evidence="19 21">
        <name>heme c</name>
        <dbReference type="ChEBI" id="CHEBI:61717"/>
    </cofactor>
    <text evidence="19 21">Binds 2 heme C groups per subunit.</text>
</comment>
<dbReference type="AlphaFoldDB" id="A0A4Q9H2Y7"/>
<evidence type="ECO:0000256" key="2">
    <source>
        <dbReference type="ARBA" id="ARBA00004673"/>
    </source>
</evidence>
<evidence type="ECO:0000256" key="14">
    <source>
        <dbReference type="ARBA" id="ARBA00022989"/>
    </source>
</evidence>
<keyword evidence="17 19" id="KW-0406">Ion transport</keyword>
<evidence type="ECO:0000256" key="13">
    <source>
        <dbReference type="ARBA" id="ARBA00022982"/>
    </source>
</evidence>
<dbReference type="GO" id="GO:1902600">
    <property type="term" value="P:proton transmembrane transport"/>
    <property type="evidence" value="ECO:0007669"/>
    <property type="project" value="UniProtKB-KW"/>
</dbReference>
<keyword evidence="10 19" id="KW-0479">Metal-binding</keyword>
<evidence type="ECO:0000256" key="5">
    <source>
        <dbReference type="ARBA" id="ARBA00022475"/>
    </source>
</evidence>
<feature type="binding site" description="axial binding residue" evidence="20">
    <location>
        <position position="189"/>
    </location>
    <ligand>
        <name>heme c</name>
        <dbReference type="ChEBI" id="CHEBI:61717"/>
        <label>2</label>
    </ligand>
    <ligandPart>
        <name>Fe</name>
        <dbReference type="ChEBI" id="CHEBI:18248"/>
    </ligandPart>
</feature>
<keyword evidence="18 19" id="KW-0472">Membrane</keyword>
<dbReference type="InterPro" id="IPR038414">
    <property type="entry name" value="CcoP_N_sf"/>
</dbReference>
<dbReference type="GO" id="GO:0006119">
    <property type="term" value="P:oxidative phosphorylation"/>
    <property type="evidence" value="ECO:0007669"/>
    <property type="project" value="UniProtKB-UniPathway"/>
</dbReference>
<keyword evidence="7 19" id="KW-0349">Heme</keyword>
<dbReference type="Proteomes" id="UP000292120">
    <property type="component" value="Unassembled WGS sequence"/>
</dbReference>
<dbReference type="Pfam" id="PF13442">
    <property type="entry name" value="Cytochrome_CBB3"/>
    <property type="match status" value="2"/>
</dbReference>
<feature type="binding site" description="covalent" evidence="21">
    <location>
        <position position="146"/>
    </location>
    <ligand>
        <name>heme c</name>
        <dbReference type="ChEBI" id="CHEBI:61717"/>
        <label>1</label>
    </ligand>
</feature>
<dbReference type="GO" id="GO:0009055">
    <property type="term" value="F:electron transfer activity"/>
    <property type="evidence" value="ECO:0007669"/>
    <property type="project" value="InterPro"/>
</dbReference>
<evidence type="ECO:0000256" key="21">
    <source>
        <dbReference type="PIRSR" id="PIRSR000006-2"/>
    </source>
</evidence>
<evidence type="ECO:0000256" key="12">
    <source>
        <dbReference type="ARBA" id="ARBA00022781"/>
    </source>
</evidence>
<evidence type="ECO:0000256" key="1">
    <source>
        <dbReference type="ARBA" id="ARBA00004533"/>
    </source>
</evidence>
<proteinExistence type="inferred from homology"/>
<dbReference type="PANTHER" id="PTHR33751:SF1">
    <property type="entry name" value="CBB3-TYPE CYTOCHROME C OXIDASE SUBUNIT FIXP"/>
    <property type="match status" value="1"/>
</dbReference>
<dbReference type="Gene3D" id="6.10.280.130">
    <property type="match status" value="1"/>
</dbReference>
<dbReference type="GO" id="GO:0016491">
    <property type="term" value="F:oxidoreductase activity"/>
    <property type="evidence" value="ECO:0007669"/>
    <property type="project" value="UniProtKB-KW"/>
</dbReference>
<dbReference type="Gene3D" id="1.10.760.10">
    <property type="entry name" value="Cytochrome c-like domain"/>
    <property type="match status" value="2"/>
</dbReference>
<evidence type="ECO:0000256" key="6">
    <source>
        <dbReference type="ARBA" id="ARBA00022519"/>
    </source>
</evidence>
<sequence>MSDFYGGWGLFVSAIVIAGLVYCIAVLWGAARHKVIRDAQGNVQADTGHVWDGDLRELNNPLPRWWLVLFILTVVFSCVYLYLYPGLGEHKGLLGWSQVGQLQDEIKKAKASEEQVYAKFRTASVEDIARDPQARAIGERLFLNNCAACHGSDARGAKSFPNLTDKDWLHGGSPEQITQTLVEGRRGQMPPMAAAVGSGEEVRQVANYVLSLSGSAHNPLLAQLGKDKFKAACAACHGAEGKGNHAVGAPNLTDKIWLHGWGEQAVIEMINKGKLNVMPAQKDRYSPEQIKVLTAYVWGLSNGVQTAEAKTADVSAK</sequence>
<feature type="domain" description="Cytochrome c" evidence="23">
    <location>
        <begin position="133"/>
        <end position="213"/>
    </location>
</feature>
<comment type="subcellular location">
    <subcellularLocation>
        <location evidence="1 19">Cell inner membrane</location>
    </subcellularLocation>
</comment>
<dbReference type="NCBIfam" id="TIGR00782">
    <property type="entry name" value="ccoP"/>
    <property type="match status" value="1"/>
</dbReference>
<feature type="transmembrane region" description="Helical" evidence="22">
    <location>
        <begin position="6"/>
        <end position="28"/>
    </location>
</feature>
<evidence type="ECO:0000256" key="7">
    <source>
        <dbReference type="ARBA" id="ARBA00022617"/>
    </source>
</evidence>
<dbReference type="UniPathway" id="UPA00705"/>
<dbReference type="RefSeq" id="WP_130968796.1">
    <property type="nucleotide sequence ID" value="NZ_SIXI01000006.1"/>
</dbReference>
<dbReference type="Pfam" id="PF14715">
    <property type="entry name" value="FixP_N"/>
    <property type="match status" value="1"/>
</dbReference>
<dbReference type="PIRSF" id="PIRSF000006">
    <property type="entry name" value="Cbb3-Cox_fixP"/>
    <property type="match status" value="1"/>
</dbReference>
<evidence type="ECO:0000256" key="18">
    <source>
        <dbReference type="ARBA" id="ARBA00023136"/>
    </source>
</evidence>
<evidence type="ECO:0000313" key="24">
    <source>
        <dbReference type="EMBL" id="TBO28705.1"/>
    </source>
</evidence>
<evidence type="ECO:0000256" key="4">
    <source>
        <dbReference type="ARBA" id="ARBA00022448"/>
    </source>
</evidence>
<evidence type="ECO:0000256" key="20">
    <source>
        <dbReference type="PIRSR" id="PIRSR000006-1"/>
    </source>
</evidence>
<evidence type="ECO:0000256" key="22">
    <source>
        <dbReference type="SAM" id="Phobius"/>
    </source>
</evidence>
<feature type="transmembrane region" description="Helical" evidence="22">
    <location>
        <begin position="65"/>
        <end position="84"/>
    </location>
</feature>
<feature type="binding site" description="covalent" evidence="21">
    <location>
        <position position="233"/>
    </location>
    <ligand>
        <name>heme c</name>
        <dbReference type="ChEBI" id="CHEBI:61717"/>
        <label>2</label>
    </ligand>
</feature>
<comment type="caution">
    <text evidence="24">The sequence shown here is derived from an EMBL/GenBank/DDBJ whole genome shotgun (WGS) entry which is preliminary data.</text>
</comment>
<keyword evidence="13 19" id="KW-0249">Electron transport</keyword>
<feature type="binding site" description="axial binding residue" evidence="20">
    <location>
        <position position="278"/>
    </location>
    <ligand>
        <name>heme c</name>
        <dbReference type="ChEBI" id="CHEBI:61717"/>
        <label>1</label>
    </ligand>
    <ligandPart>
        <name>Fe</name>
        <dbReference type="ChEBI" id="CHEBI:18248"/>
    </ligandPart>
</feature>
<dbReference type="PROSITE" id="PS51007">
    <property type="entry name" value="CYTC"/>
    <property type="match status" value="2"/>
</dbReference>
<comment type="subunit">
    <text evidence="19">Component of the cbb3-type cytochrome c oxidase.</text>
</comment>
<dbReference type="SUPFAM" id="SSF46626">
    <property type="entry name" value="Cytochrome c"/>
    <property type="match status" value="2"/>
</dbReference>
<dbReference type="OrthoDB" id="9811281at2"/>
<evidence type="ECO:0000256" key="10">
    <source>
        <dbReference type="ARBA" id="ARBA00022723"/>
    </source>
</evidence>
<comment type="pathway">
    <text evidence="2 19">Energy metabolism; oxidative phosphorylation.</text>
</comment>
<dbReference type="GO" id="GO:0005886">
    <property type="term" value="C:plasma membrane"/>
    <property type="evidence" value="ECO:0007669"/>
    <property type="project" value="UniProtKB-SubCell"/>
</dbReference>
<feature type="binding site" description="axial binding residue" evidence="20">
    <location>
        <position position="150"/>
    </location>
    <ligand>
        <name>heme c</name>
        <dbReference type="ChEBI" id="CHEBI:61717"/>
        <label>1</label>
    </ligand>
    <ligandPart>
        <name>Fe</name>
        <dbReference type="ChEBI" id="CHEBI:18248"/>
    </ligandPart>
</feature>
<dbReference type="GO" id="GO:0005506">
    <property type="term" value="F:iron ion binding"/>
    <property type="evidence" value="ECO:0007669"/>
    <property type="project" value="InterPro"/>
</dbReference>
<feature type="domain" description="Cytochrome c" evidence="23">
    <location>
        <begin position="220"/>
        <end position="301"/>
    </location>
</feature>
<dbReference type="InterPro" id="IPR036909">
    <property type="entry name" value="Cyt_c-like_dom_sf"/>
</dbReference>
<dbReference type="GO" id="GO:0020037">
    <property type="term" value="F:heme binding"/>
    <property type="evidence" value="ECO:0007669"/>
    <property type="project" value="InterPro"/>
</dbReference>
<dbReference type="InterPro" id="IPR050597">
    <property type="entry name" value="Cytochrome_c_Oxidase_Subunit"/>
</dbReference>
<feature type="binding site" description="axial binding residue" evidence="20">
    <location>
        <position position="237"/>
    </location>
    <ligand>
        <name>heme c</name>
        <dbReference type="ChEBI" id="CHEBI:61717"/>
        <label>2</label>
    </ligand>
    <ligandPart>
        <name>Fe</name>
        <dbReference type="ChEBI" id="CHEBI:18248"/>
    </ligandPart>
</feature>
<keyword evidence="6 19" id="KW-0997">Cell inner membrane</keyword>
<evidence type="ECO:0000256" key="8">
    <source>
        <dbReference type="ARBA" id="ARBA00022660"/>
    </source>
</evidence>
<dbReference type="InterPro" id="IPR009056">
    <property type="entry name" value="Cyt_c-like_dom"/>
</dbReference>
<evidence type="ECO:0000256" key="9">
    <source>
        <dbReference type="ARBA" id="ARBA00022692"/>
    </source>
</evidence>
<keyword evidence="9 22" id="KW-0812">Transmembrane</keyword>
<comment type="similarity">
    <text evidence="3 19">Belongs to the CcoP / FixP family.</text>
</comment>